<dbReference type="OrthoDB" id="7872399at2759"/>
<dbReference type="PANTHER" id="PTHR38926:SF5">
    <property type="entry name" value="F-BOX AND LEUCINE-RICH REPEAT PROTEIN 6"/>
    <property type="match status" value="1"/>
</dbReference>
<name>A0A3B0K9I4_DROGU</name>
<dbReference type="Proteomes" id="UP000268350">
    <property type="component" value="Unassembled WGS sequence"/>
</dbReference>
<reference evidence="2" key="1">
    <citation type="submission" date="2018-01" db="EMBL/GenBank/DDBJ databases">
        <authorList>
            <person name="Alioto T."/>
            <person name="Alioto T."/>
        </authorList>
    </citation>
    <scope>NUCLEOTIDE SEQUENCE [LARGE SCALE GENOMIC DNA]</scope>
</reference>
<dbReference type="OMA" id="IAPHCQQ"/>
<dbReference type="Gene3D" id="3.80.10.10">
    <property type="entry name" value="Ribonuclease Inhibitor"/>
    <property type="match status" value="4"/>
</dbReference>
<evidence type="ECO:0000313" key="2">
    <source>
        <dbReference type="Proteomes" id="UP000268350"/>
    </source>
</evidence>
<organism evidence="1 2">
    <name type="scientific">Drosophila guanche</name>
    <name type="common">Fruit fly</name>
    <dbReference type="NCBI Taxonomy" id="7266"/>
    <lineage>
        <taxon>Eukaryota</taxon>
        <taxon>Metazoa</taxon>
        <taxon>Ecdysozoa</taxon>
        <taxon>Arthropoda</taxon>
        <taxon>Hexapoda</taxon>
        <taxon>Insecta</taxon>
        <taxon>Pterygota</taxon>
        <taxon>Neoptera</taxon>
        <taxon>Endopterygota</taxon>
        <taxon>Diptera</taxon>
        <taxon>Brachycera</taxon>
        <taxon>Muscomorpha</taxon>
        <taxon>Ephydroidea</taxon>
        <taxon>Drosophilidae</taxon>
        <taxon>Drosophila</taxon>
        <taxon>Sophophora</taxon>
    </lineage>
</organism>
<gene>
    <name evidence="1" type="ORF">DGUA_6G014144</name>
</gene>
<accession>A0A3B0K9I4</accession>
<dbReference type="EMBL" id="OUUW01000006">
    <property type="protein sequence ID" value="SPP82306.1"/>
    <property type="molecule type" value="Genomic_DNA"/>
</dbReference>
<protein>
    <submittedName>
        <fullName evidence="1">Uncharacterized protein</fullName>
    </submittedName>
</protein>
<proteinExistence type="predicted"/>
<dbReference type="PANTHER" id="PTHR38926">
    <property type="entry name" value="F-BOX DOMAIN CONTAINING PROTEIN, EXPRESSED"/>
    <property type="match status" value="1"/>
</dbReference>
<sequence>MSQVSIFKLPNECFYTIMKYIKRNCERERPLATVDIKYDDLISFAACCQAFGLLLCEWDTDLSFKLMQYVTLKTSNIHIDFEKMYARLKDATARDKEAHWSSLSHAIRSSGLTEVALRYAPESFYADHMDAFNTVLSQLQKKQNLIGLNINVPAYTLEGLGRLASLATLRLNIRMDIDDLIEICRCNKNLRVLEYMNNETGGKRLAGIAPHCQQLEELTFKMRPDCDAREYRNFAEIPKLQHLTILGVHEKGTLQPLLEGFACNQSTILNRLFVVNATLDQNETQAMVQIETLTQVKCGFDDTQSIGLLSQLSHLDCLQIQSKQEFGTICEHILSILMKSKVNINIDLLNWSISYGESGELSIRMTDVNANPTDCSPLSSLPALTSYQIHGLPRIGLLQPILNGLALRQAPTLTDLLLKNITAEEIATVSEIASLSRLKCGFAGTQNIELLARLPVLKKLTILCVPCLGSLRGLLAALVSRPSQTLRKFCLSNGKLDGGEAKALVRLRSLRILKCQFADPVDIQLLSQLPELNHLYLNTNEMFSKISPGVLTVLNGCKKLSKIHINCSPNLFLHVDMKSSEILVEFLEACRRTIKIEINGKSITFNGMENTLHLEMDFFNRYNLAIEPLSRLESVNRMEIEGYHKAGSLRQFFAYLAMRINHNLQSLSMSGCPIDFTETTELAKITSLTSFEGSLCNEESFQHLLHLSHFNVAETEDFGSNIVFHRSTGRLTLMNRVYYGKEIVQNSPAILQNLRDVNILGYTKDDSMHQFFDQLATWHGDNLQSLTVLKPYEMSNADLREVSRMKSLRILDCALTQSKDMQIEQLAQLPKLEVLVVQSHRMGSLKNLLEQLAAKQCPTLEHLAVRAASFTPQEVTQVAAITSLKRLECVGLDTLSIEGLAESAQLEELAISSGPERGSLKSLFRALSLKATPQLKNLILEDTSIDLEEARHLGQIDSITNLQCGFKNEESFALLASMTNLESLKITSEHEFSHISEHLLDIFRSCRKLKTFDLGDTNCNLCHEFLKSSSEILKSVRNLSTQGPLVLWISVSSYAISNKIKAIDRKYLIVKKKFC</sequence>
<evidence type="ECO:0000313" key="1">
    <source>
        <dbReference type="EMBL" id="SPP82306.1"/>
    </source>
</evidence>
<dbReference type="InterPro" id="IPR032675">
    <property type="entry name" value="LRR_dom_sf"/>
</dbReference>
<dbReference type="SUPFAM" id="SSF52047">
    <property type="entry name" value="RNI-like"/>
    <property type="match status" value="3"/>
</dbReference>
<dbReference type="AlphaFoldDB" id="A0A3B0K9I4"/>
<keyword evidence="2" id="KW-1185">Reference proteome</keyword>